<proteinExistence type="predicted"/>
<accession>A0A4Y7U5K6</accession>
<dbReference type="OrthoDB" id="1373461at2"/>
<reference evidence="2 4" key="1">
    <citation type="journal article" date="2015" name="Stand. Genomic Sci.">
        <title>Genomic Encyclopedia of Bacterial and Archaeal Type Strains, Phase III: the genomes of soil and plant-associated and newly described type strains.</title>
        <authorList>
            <person name="Whitman W.B."/>
            <person name="Woyke T."/>
            <person name="Klenk H.P."/>
            <person name="Zhou Y."/>
            <person name="Lilburn T.G."/>
            <person name="Beck B.J."/>
            <person name="De Vos P."/>
            <person name="Vandamme P."/>
            <person name="Eisen J.A."/>
            <person name="Garrity G."/>
            <person name="Hugenholtz P."/>
            <person name="Kyrpides N.C."/>
        </authorList>
    </citation>
    <scope>NUCLEOTIDE SEQUENCE [LARGE SCALE GENOMIC DNA]</scope>
    <source>
        <strain evidence="2 4">P5626</strain>
    </source>
</reference>
<evidence type="ECO:0000313" key="4">
    <source>
        <dbReference type="Proteomes" id="UP000295270"/>
    </source>
</evidence>
<dbReference type="EMBL" id="QWDN01000017">
    <property type="protein sequence ID" value="TEB41715.1"/>
    <property type="molecule type" value="Genomic_DNA"/>
</dbReference>
<keyword evidence="4" id="KW-1185">Reference proteome</keyword>
<dbReference type="AlphaFoldDB" id="A0A4Y7U5K6"/>
<evidence type="ECO:0000256" key="1">
    <source>
        <dbReference type="SAM" id="SignalP"/>
    </source>
</evidence>
<reference evidence="3 5" key="2">
    <citation type="journal article" date="2018" name="Syst. Appl. Microbiol.">
        <title>Flavobacterium circumlabens sp. nov. and Flavobacterium cupreum sp. nov., two psychrotrophic species isolated from Antarctic environmental samples.</title>
        <authorList>
            <person name="Kralova S."/>
            <person name="Busse H.J."/>
            <person name="Svec P."/>
            <person name="Maslanova I."/>
            <person name="Stankova E."/>
            <person name="Bartak M."/>
            <person name="Sedlacek I."/>
        </authorList>
    </citation>
    <scope>NUCLEOTIDE SEQUENCE [LARGE SCALE GENOMIC DNA]</scope>
    <source>
        <strain evidence="3 5">CCM 8828</strain>
    </source>
</reference>
<feature type="signal peptide" evidence="1">
    <location>
        <begin position="1"/>
        <end position="19"/>
    </location>
</feature>
<reference evidence="2" key="3">
    <citation type="submission" date="2019-03" db="EMBL/GenBank/DDBJ databases">
        <authorList>
            <person name="Whitman W."/>
            <person name="Huntemann M."/>
            <person name="Clum A."/>
            <person name="Pillay M."/>
            <person name="Palaniappan K."/>
            <person name="Varghese N."/>
            <person name="Mikhailova N."/>
            <person name="Stamatis D."/>
            <person name="Reddy T."/>
            <person name="Daum C."/>
            <person name="Shapiro N."/>
            <person name="Ivanova N."/>
            <person name="Kyrpides N."/>
            <person name="Woyke T."/>
        </authorList>
    </citation>
    <scope>NUCLEOTIDE SEQUENCE</scope>
    <source>
        <strain evidence="2">P5626</strain>
    </source>
</reference>
<dbReference type="Proteomes" id="UP000298340">
    <property type="component" value="Unassembled WGS sequence"/>
</dbReference>
<keyword evidence="1" id="KW-0732">Signal</keyword>
<protein>
    <recommendedName>
        <fullName evidence="6">Copper resistance protein NlpE</fullName>
    </recommendedName>
</protein>
<dbReference type="Proteomes" id="UP000295270">
    <property type="component" value="Unassembled WGS sequence"/>
</dbReference>
<evidence type="ECO:0000313" key="5">
    <source>
        <dbReference type="Proteomes" id="UP000298340"/>
    </source>
</evidence>
<dbReference type="EMBL" id="SLWA01000018">
    <property type="protein sequence ID" value="TCN50014.1"/>
    <property type="molecule type" value="Genomic_DNA"/>
</dbReference>
<evidence type="ECO:0008006" key="6">
    <source>
        <dbReference type="Google" id="ProtNLM"/>
    </source>
</evidence>
<feature type="chain" id="PRO_5043204309" description="Copper resistance protein NlpE" evidence="1">
    <location>
        <begin position="20"/>
        <end position="167"/>
    </location>
</feature>
<name>A0A4Y7U5K6_9FLAO</name>
<organism evidence="3 5">
    <name type="scientific">Flavobacterium circumlabens</name>
    <dbReference type="NCBI Taxonomy" id="2133765"/>
    <lineage>
        <taxon>Bacteria</taxon>
        <taxon>Pseudomonadati</taxon>
        <taxon>Bacteroidota</taxon>
        <taxon>Flavobacteriia</taxon>
        <taxon>Flavobacteriales</taxon>
        <taxon>Flavobacteriaceae</taxon>
        <taxon>Flavobacterium</taxon>
    </lineage>
</organism>
<dbReference type="RefSeq" id="WP_132038336.1">
    <property type="nucleotide sequence ID" value="NZ_QWDN01000017.1"/>
</dbReference>
<comment type="caution">
    <text evidence="3">The sequence shown here is derived from an EMBL/GenBank/DDBJ whole genome shotgun (WGS) entry which is preliminary data.</text>
</comment>
<evidence type="ECO:0000313" key="2">
    <source>
        <dbReference type="EMBL" id="TCN50014.1"/>
    </source>
</evidence>
<evidence type="ECO:0000313" key="3">
    <source>
        <dbReference type="EMBL" id="TEB41715.1"/>
    </source>
</evidence>
<gene>
    <name evidence="3" type="ORF">D0809_24030</name>
    <name evidence="2" type="ORF">EV142_11811</name>
</gene>
<sequence>MIKKATISLMLLVCFYSCGKQEASTVTPEPTYEYDPNSEQYSYESDTLTKYENAVVKKSEPTLDEQFEVYHYIYSKGNVVKAETNVLFVDGKNDDLQIIVDMPNGKTYEYNLTDKVSLGVLKGLDSYLYTSDENDKINVFFKNGREMMGMKSGSENFVFMNTPNYKL</sequence>